<accession>A0A0H5P1U0</accession>
<dbReference type="InterPro" id="IPR043131">
    <property type="entry name" value="BCAT-like_N"/>
</dbReference>
<evidence type="ECO:0000313" key="1">
    <source>
        <dbReference type="EMBL" id="CRY81870.1"/>
    </source>
</evidence>
<keyword evidence="1" id="KW-0032">Aminotransferase</keyword>
<name>A0A0H5P1U0_NOCFR</name>
<dbReference type="SUPFAM" id="SSF56752">
    <property type="entry name" value="D-aminoacid aminotransferase-like PLP-dependent enzymes"/>
    <property type="match status" value="1"/>
</dbReference>
<sequence>MELNGSPVTQTDLAALALIGYGHFTSMRVERGGAVRGLSQHLERLVRDCRTVFDSDLDPDRVRALVRQALPAETDGAFVVRVTVFDPHLPLGNPGADAAPQILVTWRHGQVGPLAPLRLRSAVYTRDLPRTKHVGLFGALHQRRLAQRDGFDDVLFTAPDGTISEIATSNIGVLVDGQLIWPQADVLPGVTMRLLGQTLDAEVISKPITLADLAHVDGAVATNAAVGVRAISRIDDADIPVDHAAVDRLRTEYESIPAQQI</sequence>
<dbReference type="NCBIfam" id="NF006734">
    <property type="entry name" value="PRK09266.1"/>
    <property type="match status" value="1"/>
</dbReference>
<dbReference type="InterPro" id="IPR001544">
    <property type="entry name" value="Aminotrans_IV"/>
</dbReference>
<dbReference type="Gene3D" id="3.20.10.10">
    <property type="entry name" value="D-amino Acid Aminotransferase, subunit A, domain 2"/>
    <property type="match status" value="1"/>
</dbReference>
<reference evidence="2" key="1">
    <citation type="submission" date="2015-03" db="EMBL/GenBank/DDBJ databases">
        <authorList>
            <consortium name="Pathogen Informatics"/>
        </authorList>
    </citation>
    <scope>NUCLEOTIDE SEQUENCE [LARGE SCALE GENOMIC DNA]</scope>
    <source>
        <strain evidence="2">NCTC11134</strain>
        <plasmid evidence="2">2</plasmid>
    </source>
</reference>
<keyword evidence="1" id="KW-0456">Lyase</keyword>
<dbReference type="KEGG" id="nfr:ERS450000_04648"/>
<evidence type="ECO:0000313" key="2">
    <source>
        <dbReference type="Proteomes" id="UP000057820"/>
    </source>
</evidence>
<dbReference type="Pfam" id="PF01063">
    <property type="entry name" value="Aminotran_4"/>
    <property type="match status" value="1"/>
</dbReference>
<geneLocation type="plasmid" evidence="1">
    <name>2</name>
</geneLocation>
<dbReference type="InterPro" id="IPR043132">
    <property type="entry name" value="BCAT-like_C"/>
</dbReference>
<keyword evidence="1" id="KW-0614">Plasmid</keyword>
<dbReference type="Proteomes" id="UP000057820">
    <property type="component" value="Plasmid 2"/>
</dbReference>
<gene>
    <name evidence="1" type="ORF">ERS450000_04648</name>
</gene>
<dbReference type="GO" id="GO:0008483">
    <property type="term" value="F:transaminase activity"/>
    <property type="evidence" value="ECO:0007669"/>
    <property type="project" value="UniProtKB-KW"/>
</dbReference>
<dbReference type="InterPro" id="IPR036038">
    <property type="entry name" value="Aminotransferase-like"/>
</dbReference>
<dbReference type="EMBL" id="LN868939">
    <property type="protein sequence ID" value="CRY81870.1"/>
    <property type="molecule type" value="Genomic_DNA"/>
</dbReference>
<keyword evidence="1" id="KW-0808">Transferase</keyword>
<organism evidence="1 2">
    <name type="scientific">Nocardia farcinica</name>
    <dbReference type="NCBI Taxonomy" id="37329"/>
    <lineage>
        <taxon>Bacteria</taxon>
        <taxon>Bacillati</taxon>
        <taxon>Actinomycetota</taxon>
        <taxon>Actinomycetes</taxon>
        <taxon>Mycobacteriales</taxon>
        <taxon>Nocardiaceae</taxon>
        <taxon>Nocardia</taxon>
    </lineage>
</organism>
<dbReference type="GO" id="GO:0016829">
    <property type="term" value="F:lyase activity"/>
    <property type="evidence" value="ECO:0007669"/>
    <property type="project" value="UniProtKB-KW"/>
</dbReference>
<dbReference type="RefSeq" id="WP_060594166.1">
    <property type="nucleotide sequence ID" value="NZ_CP031418.1"/>
</dbReference>
<dbReference type="AlphaFoldDB" id="A0A0H5P1U0"/>
<dbReference type="Gene3D" id="3.30.470.10">
    <property type="match status" value="1"/>
</dbReference>
<protein>
    <submittedName>
        <fullName evidence="1">Branched-chain amino acid aminotransferase/4-amino-4-deoxychorismate lyase</fullName>
    </submittedName>
</protein>
<proteinExistence type="predicted"/>